<accession>A0A8H4LLM3</accession>
<dbReference type="AlphaFoldDB" id="A0A8H4LLM3"/>
<protein>
    <submittedName>
        <fullName evidence="1">Mating type MAT1-1-2</fullName>
    </submittedName>
</protein>
<dbReference type="Proteomes" id="UP000554235">
    <property type="component" value="Unassembled WGS sequence"/>
</dbReference>
<dbReference type="OrthoDB" id="5148912at2759"/>
<name>A0A8H4LLM3_9HYPO</name>
<dbReference type="InterPro" id="IPR031472">
    <property type="entry name" value="MAT1-1-2/MatA-2/Smr1"/>
</dbReference>
<dbReference type="Pfam" id="PF17043">
    <property type="entry name" value="MAT1-1-2"/>
    <property type="match status" value="1"/>
</dbReference>
<dbReference type="EMBL" id="JAADYS010000425">
    <property type="protein sequence ID" value="KAF4469888.1"/>
    <property type="molecule type" value="Genomic_DNA"/>
</dbReference>
<evidence type="ECO:0000313" key="1">
    <source>
        <dbReference type="EMBL" id="KAF4469888.1"/>
    </source>
</evidence>
<proteinExistence type="predicted"/>
<keyword evidence="2" id="KW-1185">Reference proteome</keyword>
<gene>
    <name evidence="1" type="ORF">FALBO_3210</name>
</gene>
<organism evidence="1 2">
    <name type="scientific">Fusarium albosuccineum</name>
    <dbReference type="NCBI Taxonomy" id="1237068"/>
    <lineage>
        <taxon>Eukaryota</taxon>
        <taxon>Fungi</taxon>
        <taxon>Dikarya</taxon>
        <taxon>Ascomycota</taxon>
        <taxon>Pezizomycotina</taxon>
        <taxon>Sordariomycetes</taxon>
        <taxon>Hypocreomycetidae</taxon>
        <taxon>Hypocreales</taxon>
        <taxon>Nectriaceae</taxon>
        <taxon>Fusarium</taxon>
        <taxon>Fusarium decemcellulare species complex</taxon>
    </lineage>
</organism>
<comment type="caution">
    <text evidence="1">The sequence shown here is derived from an EMBL/GenBank/DDBJ whole genome shotgun (WGS) entry which is preliminary data.</text>
</comment>
<reference evidence="1 2" key="1">
    <citation type="submission" date="2020-01" db="EMBL/GenBank/DDBJ databases">
        <title>Identification and distribution of gene clusters putatively required for synthesis of sphingolipid metabolism inhibitors in phylogenetically diverse species of the filamentous fungus Fusarium.</title>
        <authorList>
            <person name="Kim H.-S."/>
            <person name="Busman M."/>
            <person name="Brown D.W."/>
            <person name="Divon H."/>
            <person name="Uhlig S."/>
            <person name="Proctor R.H."/>
        </authorList>
    </citation>
    <scope>NUCLEOTIDE SEQUENCE [LARGE SCALE GENOMIC DNA]</scope>
    <source>
        <strain evidence="1 2">NRRL 20459</strain>
    </source>
</reference>
<sequence>MDTATTFSPLWTEESIVMKPESDLALLHAKILQLVLNEVPLPQTKYQKLCVEDTLRVVTWTMMQLLSDLGNDNAILNKIRGTAAVLAPGENPFVVVQASISMWYLEAAVMIYRQHQGRRDAPEKWRLGRLILPWKQGYSVEFPVANLGLMALLAVADAWQKPVHPKLQAACLITHTTVAFLYVAYAIRTHLDEFPWRDLPPYVDFQRAKALLLKVSLSVAGQGYEKTQRPEPPAVEFGVTRGDVRISHKGSKLLIKVARLPGWHSVPYWHPYAKVPGSPWNNYIKNHQQPTFCSGSGPHSRRIEYKLPSTALSITDYFSGMYADARTDIDLEDTTGRRHISELESIRQFRRLEELSGRKYAEKNPNEMTSIDNDDTTLQHLFYTPAIQKPRADMGGYLTLPFMTTMCQAFESQSDPDENLDDFFLMTFRKRIR</sequence>
<evidence type="ECO:0000313" key="2">
    <source>
        <dbReference type="Proteomes" id="UP000554235"/>
    </source>
</evidence>